<dbReference type="Proteomes" id="UP000678393">
    <property type="component" value="Unassembled WGS sequence"/>
</dbReference>
<dbReference type="GO" id="GO:0008285">
    <property type="term" value="P:negative regulation of cell population proliferation"/>
    <property type="evidence" value="ECO:0007669"/>
    <property type="project" value="InterPro"/>
</dbReference>
<dbReference type="GO" id="GO:0005929">
    <property type="term" value="C:cilium"/>
    <property type="evidence" value="ECO:0007669"/>
    <property type="project" value="TreeGrafter"/>
</dbReference>
<evidence type="ECO:0000313" key="2">
    <source>
        <dbReference type="Proteomes" id="UP000678393"/>
    </source>
</evidence>
<dbReference type="PANTHER" id="PTHR46348:SF1">
    <property type="entry name" value="DELETED IN LUNG AND ESOPHAGEAL CANCER PROTEIN 1"/>
    <property type="match status" value="1"/>
</dbReference>
<dbReference type="GO" id="GO:0015631">
    <property type="term" value="F:tubulin binding"/>
    <property type="evidence" value="ECO:0007669"/>
    <property type="project" value="TreeGrafter"/>
</dbReference>
<sequence length="124" mass="14349">MNLPENHLPVLETTMNSVPPSAAHSQDVRHVLARSFQDLYTRDSFKFETINNLRISKSSDDAYHEQYVNKLLQVTTEWQQRMDEIAMLERHIMQAQARAMSADERELIRASTSCDNYRSLGLPP</sequence>
<dbReference type="EMBL" id="CAJHNH020006924">
    <property type="protein sequence ID" value="CAG5134223.1"/>
    <property type="molecule type" value="Genomic_DNA"/>
</dbReference>
<dbReference type="PANTHER" id="PTHR46348">
    <property type="entry name" value="DELETED IN LUNG AND ESOPHAGEAL CANCER PROTEIN 1"/>
    <property type="match status" value="1"/>
</dbReference>
<reference evidence="1" key="1">
    <citation type="submission" date="2021-04" db="EMBL/GenBank/DDBJ databases">
        <authorList>
            <consortium name="Molecular Ecology Group"/>
        </authorList>
    </citation>
    <scope>NUCLEOTIDE SEQUENCE</scope>
</reference>
<evidence type="ECO:0000313" key="1">
    <source>
        <dbReference type="EMBL" id="CAG5134223.1"/>
    </source>
</evidence>
<protein>
    <submittedName>
        <fullName evidence="1">Uncharacterized protein</fullName>
    </submittedName>
</protein>
<gene>
    <name evidence="1" type="ORF">CUNI_LOCUS19781</name>
</gene>
<proteinExistence type="predicted"/>
<dbReference type="GO" id="GO:0005737">
    <property type="term" value="C:cytoplasm"/>
    <property type="evidence" value="ECO:0007669"/>
    <property type="project" value="TreeGrafter"/>
</dbReference>
<comment type="caution">
    <text evidence="1">The sequence shown here is derived from an EMBL/GenBank/DDBJ whole genome shotgun (WGS) entry which is preliminary data.</text>
</comment>
<keyword evidence="2" id="KW-1185">Reference proteome</keyword>
<feature type="non-terminal residue" evidence="1">
    <location>
        <position position="124"/>
    </location>
</feature>
<name>A0A8S3ZX21_9EUPU</name>
<organism evidence="1 2">
    <name type="scientific">Candidula unifasciata</name>
    <dbReference type="NCBI Taxonomy" id="100452"/>
    <lineage>
        <taxon>Eukaryota</taxon>
        <taxon>Metazoa</taxon>
        <taxon>Spiralia</taxon>
        <taxon>Lophotrochozoa</taxon>
        <taxon>Mollusca</taxon>
        <taxon>Gastropoda</taxon>
        <taxon>Heterobranchia</taxon>
        <taxon>Euthyneura</taxon>
        <taxon>Panpulmonata</taxon>
        <taxon>Eupulmonata</taxon>
        <taxon>Stylommatophora</taxon>
        <taxon>Helicina</taxon>
        <taxon>Helicoidea</taxon>
        <taxon>Geomitridae</taxon>
        <taxon>Candidula</taxon>
    </lineage>
</organism>
<dbReference type="AlphaFoldDB" id="A0A8S3ZX21"/>
<dbReference type="InterPro" id="IPR033304">
    <property type="entry name" value="DLEC1"/>
</dbReference>
<dbReference type="OrthoDB" id="2115465at2759"/>
<accession>A0A8S3ZX21</accession>